<reference evidence="1" key="1">
    <citation type="submission" date="2024-02" db="EMBL/GenBank/DDBJ databases">
        <title>Metagenome Assembled Genome of Zalaria obscura JY119.</title>
        <authorList>
            <person name="Vighnesh L."/>
            <person name="Jagadeeshwari U."/>
            <person name="Venkata Ramana C."/>
            <person name="Sasikala C."/>
        </authorList>
    </citation>
    <scope>NUCLEOTIDE SEQUENCE</scope>
    <source>
        <strain evidence="1">JY119</strain>
    </source>
</reference>
<accession>A0ACC3SEX1</accession>
<dbReference type="EMBL" id="JAMKPW020000015">
    <property type="protein sequence ID" value="KAK8210267.1"/>
    <property type="molecule type" value="Genomic_DNA"/>
</dbReference>
<keyword evidence="2" id="KW-1185">Reference proteome</keyword>
<name>A0ACC3SEX1_9PEZI</name>
<dbReference type="Proteomes" id="UP001320706">
    <property type="component" value="Unassembled WGS sequence"/>
</dbReference>
<sequence>MARLNEAPLPTESLDALKRRFIRQNRELAKNNSAQSLRIRSLESDVSRLLAGNFNLQEQVNNLQTELLVAQSNAPPTGLDTVKGRLEEKLAEFGHLVAELGLLQQQQPERKRRESLDRPRKASVTERRTRIPLAEATGQELRLPTISEDKYYPRRTLEASEIRSLRLSDHSNESPDLGPPPVAHFECEDPIKFDPQPQPQPQGTEGNEADGEEEELSAALSVNLETRRKRKDGQTRLSLRRTSLFGEDAEAGVQGQPVRTSAKRKLSVREADDSAGAVEFRFSRKVATESGKGESIANGEEQDEVPVKIKLEEDAESEAITIAPPPQRRVLGDKSVNTSPKKPSRPSEKPDKEPLKKPSTTARDATKPRSRNLKPSAPLHPIPVTASQPPIISSIEPPHPTDHDLPLTHPLPPKTPAADLFSPTPTPSDSTRPQGRAGTPPPTEGSRPSRRARAAVNYAEPALNTKMRRPGKEMVDAISGLRVGAGLSAGAGGSASGRKRESGEEGVGIRTVVVKMEDGAGGSGWRGLAGAGSGDGEGKDAGVEAVSPSQAKGDRKATKERDAVSSSPGVGAGEGEGVEEAAKRMRELDLYEFRDSSPADTTATAAETGLRKTKSVRRHSSVAGLKMGIEGTGTEASRIPSRSESLSKLGMGVAAEGVEKEKEKEKGARAGAGRSERAASRRRSMMV</sequence>
<proteinExistence type="predicted"/>
<comment type="caution">
    <text evidence="1">The sequence shown here is derived from an EMBL/GenBank/DDBJ whole genome shotgun (WGS) entry which is preliminary data.</text>
</comment>
<evidence type="ECO:0000313" key="1">
    <source>
        <dbReference type="EMBL" id="KAK8210267.1"/>
    </source>
</evidence>
<organism evidence="1 2">
    <name type="scientific">Zalaria obscura</name>
    <dbReference type="NCBI Taxonomy" id="2024903"/>
    <lineage>
        <taxon>Eukaryota</taxon>
        <taxon>Fungi</taxon>
        <taxon>Dikarya</taxon>
        <taxon>Ascomycota</taxon>
        <taxon>Pezizomycotina</taxon>
        <taxon>Dothideomycetes</taxon>
        <taxon>Dothideomycetidae</taxon>
        <taxon>Dothideales</taxon>
        <taxon>Zalariaceae</taxon>
        <taxon>Zalaria</taxon>
    </lineage>
</organism>
<gene>
    <name evidence="1" type="ORF">M8818_003434</name>
</gene>
<evidence type="ECO:0000313" key="2">
    <source>
        <dbReference type="Proteomes" id="UP001320706"/>
    </source>
</evidence>
<protein>
    <submittedName>
        <fullName evidence="1">Uncharacterized protein</fullName>
    </submittedName>
</protein>